<organism evidence="2 3">
    <name type="scientific">Candidatus Woesebacteria bacterium GW2011_GWA1_43_12</name>
    <dbReference type="NCBI Taxonomy" id="1618557"/>
    <lineage>
        <taxon>Bacteria</taxon>
        <taxon>Candidatus Woeseibacteriota</taxon>
    </lineage>
</organism>
<dbReference type="Pfam" id="PF07963">
    <property type="entry name" value="N_methyl"/>
    <property type="match status" value="1"/>
</dbReference>
<evidence type="ECO:0000256" key="1">
    <source>
        <dbReference type="SAM" id="Phobius"/>
    </source>
</evidence>
<keyword evidence="1" id="KW-0812">Transmembrane</keyword>
<sequence>MPTLPKQKNYRTDAKGFTIIELIVVITVIAILATALFTAIDPRGFIARGRDTQRRSDIRQYQVLLEQYANNTPGSVYPQRGCGASCAGASPYLTNQTNVALCGDILMSQCLGDPTPGVGHGYYYSSATDGLGYKLYTALEVSSGVAGVTTYWETCSSGKTGQFNSATAPALADTLACDL</sequence>
<proteinExistence type="predicted"/>
<name>A0A0G1FUB5_9BACT</name>
<dbReference type="Proteomes" id="UP000034669">
    <property type="component" value="Unassembled WGS sequence"/>
</dbReference>
<gene>
    <name evidence="2" type="ORF">UV66_C0004G0025</name>
</gene>
<keyword evidence="1" id="KW-0472">Membrane</keyword>
<dbReference type="AlphaFoldDB" id="A0A0G1FUB5"/>
<feature type="transmembrane region" description="Helical" evidence="1">
    <location>
        <begin position="20"/>
        <end position="40"/>
    </location>
</feature>
<dbReference type="InterPro" id="IPR045584">
    <property type="entry name" value="Pilin-like"/>
</dbReference>
<accession>A0A0G1FUB5</accession>
<comment type="caution">
    <text evidence="2">The sequence shown here is derived from an EMBL/GenBank/DDBJ whole genome shotgun (WGS) entry which is preliminary data.</text>
</comment>
<evidence type="ECO:0000313" key="2">
    <source>
        <dbReference type="EMBL" id="KKS90383.1"/>
    </source>
</evidence>
<dbReference type="EMBL" id="LCFI01000004">
    <property type="protein sequence ID" value="KKS90383.1"/>
    <property type="molecule type" value="Genomic_DNA"/>
</dbReference>
<dbReference type="SUPFAM" id="SSF54523">
    <property type="entry name" value="Pili subunits"/>
    <property type="match status" value="1"/>
</dbReference>
<dbReference type="InterPro" id="IPR012902">
    <property type="entry name" value="N_methyl_site"/>
</dbReference>
<evidence type="ECO:0000313" key="3">
    <source>
        <dbReference type="Proteomes" id="UP000034669"/>
    </source>
</evidence>
<dbReference type="Gene3D" id="3.30.700.10">
    <property type="entry name" value="Glycoprotein, Type 4 Pilin"/>
    <property type="match status" value="1"/>
</dbReference>
<evidence type="ECO:0008006" key="4">
    <source>
        <dbReference type="Google" id="ProtNLM"/>
    </source>
</evidence>
<dbReference type="NCBIfam" id="TIGR02532">
    <property type="entry name" value="IV_pilin_GFxxxE"/>
    <property type="match status" value="1"/>
</dbReference>
<reference evidence="2 3" key="1">
    <citation type="journal article" date="2015" name="Nature">
        <title>rRNA introns, odd ribosomes, and small enigmatic genomes across a large radiation of phyla.</title>
        <authorList>
            <person name="Brown C.T."/>
            <person name="Hug L.A."/>
            <person name="Thomas B.C."/>
            <person name="Sharon I."/>
            <person name="Castelle C.J."/>
            <person name="Singh A."/>
            <person name="Wilkins M.J."/>
            <person name="Williams K.H."/>
            <person name="Banfield J.F."/>
        </authorList>
    </citation>
    <scope>NUCLEOTIDE SEQUENCE [LARGE SCALE GENOMIC DNA]</scope>
</reference>
<protein>
    <recommendedName>
        <fullName evidence="4">General secretion pathway protein G</fullName>
    </recommendedName>
</protein>
<keyword evidence="1" id="KW-1133">Transmembrane helix</keyword>